<dbReference type="PANTHER" id="PTHR43267:SF3">
    <property type="entry name" value="THIF PROTEIN"/>
    <property type="match status" value="1"/>
</dbReference>
<gene>
    <name evidence="3" type="primary">LOC116301202</name>
</gene>
<dbReference type="GO" id="GO:0061503">
    <property type="term" value="F:tRNA threonylcarbamoyladenosine dehydratase"/>
    <property type="evidence" value="ECO:0007669"/>
    <property type="project" value="TreeGrafter"/>
</dbReference>
<reference evidence="3" key="1">
    <citation type="submission" date="2025-08" db="UniProtKB">
        <authorList>
            <consortium name="RefSeq"/>
        </authorList>
    </citation>
    <scope>IDENTIFICATION</scope>
</reference>
<dbReference type="Proteomes" id="UP000515163">
    <property type="component" value="Unplaced"/>
</dbReference>
<feature type="domain" description="THIF-type NAD/FAD binding fold" evidence="1">
    <location>
        <begin position="147"/>
        <end position="306"/>
    </location>
</feature>
<dbReference type="InterPro" id="IPR035985">
    <property type="entry name" value="Ubiquitin-activating_enz"/>
</dbReference>
<dbReference type="GO" id="GO:0061504">
    <property type="term" value="P:cyclic threonylcarbamoyladenosine biosynthetic process"/>
    <property type="evidence" value="ECO:0007669"/>
    <property type="project" value="TreeGrafter"/>
</dbReference>
<sequence>MALHQAEDLVLRLTQSDFIAILKEKNDNNQEEKYFTIKSIDDGDVLDITVSSSSSKNPDTKDNQVVYEVIERFPKEEETIELVQATFKKLQESSSIQIALLITSDNQIKAYRRKTPSDLPKETKVLLQPSKDLLYSRSKGLLESGLLESRKVAIVGLGSGGSHVAIELAKAGVGNFVLVDYDRIELNNIVRHTCGVSDLGRLKTKAIRDRILDKNPFARVELYNCDINDQQKGRKIFKECNLIVAATDNIRSRLNINSLSLELSIPALYGKCAVRAAGGEVVVVRPNQGPCFSCVYRNALVEADKEEVSSFRQAREANPSYVPDSEVEATIQVGLSSDIIPISNMIVKIALVELCKGQDSALASLEKDFKHAYYIWANRRDGQYAGYPEDGFDKFNTPSILRWYSMEVKRDDKCNVCQPIETNLEKTSFFG</sequence>
<name>A0A6P8IGY1_ACTTE</name>
<dbReference type="GO" id="GO:0008641">
    <property type="term" value="F:ubiquitin-like modifier activating enzyme activity"/>
    <property type="evidence" value="ECO:0007669"/>
    <property type="project" value="InterPro"/>
</dbReference>
<proteinExistence type="predicted"/>
<dbReference type="PANTHER" id="PTHR43267">
    <property type="entry name" value="TRNA THREONYLCARBAMOYLADENOSINE DEHYDRATASE"/>
    <property type="match status" value="1"/>
</dbReference>
<keyword evidence="2" id="KW-1185">Reference proteome</keyword>
<dbReference type="InterPro" id="IPR000594">
    <property type="entry name" value="ThiF_NAD_FAD-bd"/>
</dbReference>
<evidence type="ECO:0000313" key="3">
    <source>
        <dbReference type="RefSeq" id="XP_031566087.1"/>
    </source>
</evidence>
<dbReference type="RefSeq" id="XP_031566087.1">
    <property type="nucleotide sequence ID" value="XM_031710227.1"/>
</dbReference>
<dbReference type="InParanoid" id="A0A6P8IGY1"/>
<dbReference type="Pfam" id="PF00899">
    <property type="entry name" value="ThiF"/>
    <property type="match status" value="1"/>
</dbReference>
<protein>
    <submittedName>
        <fullName evidence="3">Uncharacterized protein LOC116301202</fullName>
    </submittedName>
</protein>
<organism evidence="2 3">
    <name type="scientific">Actinia tenebrosa</name>
    <name type="common">Australian red waratah sea anemone</name>
    <dbReference type="NCBI Taxonomy" id="6105"/>
    <lineage>
        <taxon>Eukaryota</taxon>
        <taxon>Metazoa</taxon>
        <taxon>Cnidaria</taxon>
        <taxon>Anthozoa</taxon>
        <taxon>Hexacorallia</taxon>
        <taxon>Actiniaria</taxon>
        <taxon>Actiniidae</taxon>
        <taxon>Actinia</taxon>
    </lineage>
</organism>
<dbReference type="Gene3D" id="3.40.50.720">
    <property type="entry name" value="NAD(P)-binding Rossmann-like Domain"/>
    <property type="match status" value="1"/>
</dbReference>
<dbReference type="GeneID" id="116301202"/>
<dbReference type="InterPro" id="IPR045886">
    <property type="entry name" value="ThiF/MoeB/HesA"/>
</dbReference>
<evidence type="ECO:0000313" key="2">
    <source>
        <dbReference type="Proteomes" id="UP000515163"/>
    </source>
</evidence>
<accession>A0A6P8IGY1</accession>
<dbReference type="SUPFAM" id="SSF69572">
    <property type="entry name" value="Activating enzymes of the ubiquitin-like proteins"/>
    <property type="match status" value="1"/>
</dbReference>
<dbReference type="AlphaFoldDB" id="A0A6P8IGY1"/>
<dbReference type="KEGG" id="aten:116301202"/>
<dbReference type="OrthoDB" id="10265862at2759"/>
<evidence type="ECO:0000259" key="1">
    <source>
        <dbReference type="Pfam" id="PF00899"/>
    </source>
</evidence>